<name>A0A1G2JR11_9BACT</name>
<dbReference type="AlphaFoldDB" id="A0A1G2JR11"/>
<evidence type="ECO:0000313" key="1">
    <source>
        <dbReference type="EMBL" id="OGZ89522.1"/>
    </source>
</evidence>
<proteinExistence type="predicted"/>
<sequence>MDQASMGCSPSEAFASRRVGWYCAPSLLGNCEKEDFFMRAVRPSLEIKRWVGVSWASICDRMFYEIKSKRAGKEAPFSAIYVLGPQAVLGTIHALVADGLFQLEKVDGKDVVFPTPALVEKVMGKKPVSMAS</sequence>
<dbReference type="EMBL" id="MHPU01000006">
    <property type="protein sequence ID" value="OGZ89522.1"/>
    <property type="molecule type" value="Genomic_DNA"/>
</dbReference>
<evidence type="ECO:0000313" key="2">
    <source>
        <dbReference type="Proteomes" id="UP000178935"/>
    </source>
</evidence>
<dbReference type="Proteomes" id="UP000178935">
    <property type="component" value="Unassembled WGS sequence"/>
</dbReference>
<gene>
    <name evidence="1" type="ORF">A2561_01400</name>
</gene>
<protein>
    <submittedName>
        <fullName evidence="1">Uncharacterized protein</fullName>
    </submittedName>
</protein>
<comment type="caution">
    <text evidence="1">The sequence shown here is derived from an EMBL/GenBank/DDBJ whole genome shotgun (WGS) entry which is preliminary data.</text>
</comment>
<reference evidence="1 2" key="1">
    <citation type="journal article" date="2016" name="Nat. Commun.">
        <title>Thousands of microbial genomes shed light on interconnected biogeochemical processes in an aquifer system.</title>
        <authorList>
            <person name="Anantharaman K."/>
            <person name="Brown C.T."/>
            <person name="Hug L.A."/>
            <person name="Sharon I."/>
            <person name="Castelle C.J."/>
            <person name="Probst A.J."/>
            <person name="Thomas B.C."/>
            <person name="Singh A."/>
            <person name="Wilkins M.J."/>
            <person name="Karaoz U."/>
            <person name="Brodie E.L."/>
            <person name="Williams K.H."/>
            <person name="Hubbard S.S."/>
            <person name="Banfield J.F."/>
        </authorList>
    </citation>
    <scope>NUCLEOTIDE SEQUENCE [LARGE SCALE GENOMIC DNA]</scope>
</reference>
<accession>A0A1G2JR11</accession>
<organism evidence="1 2">
    <name type="scientific">Candidatus Staskawiczbacteria bacterium RIFOXYD1_FULL_32_13</name>
    <dbReference type="NCBI Taxonomy" id="1802234"/>
    <lineage>
        <taxon>Bacteria</taxon>
        <taxon>Candidatus Staskawicziibacteriota</taxon>
    </lineage>
</organism>